<feature type="region of interest" description="Disordered" evidence="1">
    <location>
        <begin position="13"/>
        <end position="44"/>
    </location>
</feature>
<evidence type="ECO:0000313" key="2">
    <source>
        <dbReference type="EMBL" id="CAK9054020.1"/>
    </source>
</evidence>
<evidence type="ECO:0000313" key="3">
    <source>
        <dbReference type="Proteomes" id="UP001642484"/>
    </source>
</evidence>
<dbReference type="EMBL" id="CAXAMN010019324">
    <property type="protein sequence ID" value="CAK9054020.1"/>
    <property type="molecule type" value="Genomic_DNA"/>
</dbReference>
<sequence length="123" mass="14186">MLVQFAWLCSSPHDGCEPEGDKSARQEDQLKSKVQKMLREKHRRQESTCFCSGAGLCLEQSTADGGTVVMVALREGEEARQRQRQRRRQRQRQRQAGRQLGRQAVSQADRWTEHRCAAMSRRS</sequence>
<proteinExistence type="predicted"/>
<organism evidence="2 3">
    <name type="scientific">Durusdinium trenchii</name>
    <dbReference type="NCBI Taxonomy" id="1381693"/>
    <lineage>
        <taxon>Eukaryota</taxon>
        <taxon>Sar</taxon>
        <taxon>Alveolata</taxon>
        <taxon>Dinophyceae</taxon>
        <taxon>Suessiales</taxon>
        <taxon>Symbiodiniaceae</taxon>
        <taxon>Durusdinium</taxon>
    </lineage>
</organism>
<gene>
    <name evidence="2" type="ORF">CCMP2556_LOCUS27053</name>
</gene>
<feature type="compositionally biased region" description="Basic and acidic residues" evidence="1">
    <location>
        <begin position="14"/>
        <end position="31"/>
    </location>
</feature>
<dbReference type="Proteomes" id="UP001642484">
    <property type="component" value="Unassembled WGS sequence"/>
</dbReference>
<evidence type="ECO:0000256" key="1">
    <source>
        <dbReference type="SAM" id="MobiDB-lite"/>
    </source>
</evidence>
<name>A0ABP0MVE7_9DINO</name>
<keyword evidence="3" id="KW-1185">Reference proteome</keyword>
<feature type="compositionally biased region" description="Basic residues" evidence="1">
    <location>
        <begin position="33"/>
        <end position="44"/>
    </location>
</feature>
<protein>
    <submittedName>
        <fullName evidence="2">Uncharacterized protein</fullName>
    </submittedName>
</protein>
<feature type="compositionally biased region" description="Basic residues" evidence="1">
    <location>
        <begin position="82"/>
        <end position="95"/>
    </location>
</feature>
<reference evidence="2 3" key="1">
    <citation type="submission" date="2024-02" db="EMBL/GenBank/DDBJ databases">
        <authorList>
            <person name="Chen Y."/>
            <person name="Shah S."/>
            <person name="Dougan E. K."/>
            <person name="Thang M."/>
            <person name="Chan C."/>
        </authorList>
    </citation>
    <scope>NUCLEOTIDE SEQUENCE [LARGE SCALE GENOMIC DNA]</scope>
</reference>
<comment type="caution">
    <text evidence="2">The sequence shown here is derived from an EMBL/GenBank/DDBJ whole genome shotgun (WGS) entry which is preliminary data.</text>
</comment>
<feature type="region of interest" description="Disordered" evidence="1">
    <location>
        <begin position="77"/>
        <end position="123"/>
    </location>
</feature>
<accession>A0ABP0MVE7</accession>